<dbReference type="NCBIfam" id="TIGR00129">
    <property type="entry name" value="fdhD_narQ"/>
    <property type="match status" value="1"/>
</dbReference>
<name>A0YAU8_9GAMM</name>
<dbReference type="AlphaFoldDB" id="A0YAU8"/>
<dbReference type="Pfam" id="PF02634">
    <property type="entry name" value="FdhD-NarQ"/>
    <property type="match status" value="1"/>
</dbReference>
<dbReference type="GO" id="GO:0097163">
    <property type="term" value="F:sulfur carrier activity"/>
    <property type="evidence" value="ECO:0007669"/>
    <property type="project" value="UniProtKB-UniRule"/>
</dbReference>
<dbReference type="GO" id="GO:0016783">
    <property type="term" value="F:sulfurtransferase activity"/>
    <property type="evidence" value="ECO:0007669"/>
    <property type="project" value="InterPro"/>
</dbReference>
<keyword evidence="2 3" id="KW-0501">Molybdenum cofactor biosynthesis</keyword>
<dbReference type="Gene3D" id="3.10.20.10">
    <property type="match status" value="1"/>
</dbReference>
<dbReference type="Proteomes" id="UP000004931">
    <property type="component" value="Unassembled WGS sequence"/>
</dbReference>
<dbReference type="PANTHER" id="PTHR30592">
    <property type="entry name" value="FORMATE DEHYDROGENASE"/>
    <property type="match status" value="1"/>
</dbReference>
<feature type="binding site" evidence="3">
    <location>
        <begin position="262"/>
        <end position="267"/>
    </location>
    <ligand>
        <name>Mo-bis(molybdopterin guanine dinucleotide)</name>
        <dbReference type="ChEBI" id="CHEBI:60539"/>
    </ligand>
</feature>
<evidence type="ECO:0000256" key="1">
    <source>
        <dbReference type="ARBA" id="ARBA00022490"/>
    </source>
</evidence>
<dbReference type="Gene3D" id="3.40.140.10">
    <property type="entry name" value="Cytidine Deaminase, domain 2"/>
    <property type="match status" value="1"/>
</dbReference>
<dbReference type="PANTHER" id="PTHR30592:SF1">
    <property type="entry name" value="SULFUR CARRIER PROTEIN FDHD"/>
    <property type="match status" value="1"/>
</dbReference>
<organism evidence="4 5">
    <name type="scientific">marine gamma proteobacterium HTCC2143</name>
    <dbReference type="NCBI Taxonomy" id="247633"/>
    <lineage>
        <taxon>Bacteria</taxon>
        <taxon>Pseudomonadati</taxon>
        <taxon>Pseudomonadota</taxon>
        <taxon>Gammaproteobacteria</taxon>
        <taxon>Cellvibrionales</taxon>
        <taxon>Spongiibacteraceae</taxon>
        <taxon>BD1-7 clade</taxon>
    </lineage>
</organism>
<dbReference type="InterPro" id="IPR016193">
    <property type="entry name" value="Cytidine_deaminase-like"/>
</dbReference>
<evidence type="ECO:0000313" key="5">
    <source>
        <dbReference type="Proteomes" id="UP000004931"/>
    </source>
</evidence>
<keyword evidence="5" id="KW-1185">Reference proteome</keyword>
<dbReference type="SUPFAM" id="SSF53927">
    <property type="entry name" value="Cytidine deaminase-like"/>
    <property type="match status" value="1"/>
</dbReference>
<dbReference type="HAMAP" id="MF_00187">
    <property type="entry name" value="FdhD"/>
    <property type="match status" value="1"/>
</dbReference>
<dbReference type="EMBL" id="AAVT01000002">
    <property type="protein sequence ID" value="EAW31678.1"/>
    <property type="molecule type" value="Genomic_DNA"/>
</dbReference>
<dbReference type="eggNOG" id="COG1526">
    <property type="taxonomic scope" value="Bacteria"/>
</dbReference>
<feature type="active site" description="Cysteine persulfide intermediate" evidence="3">
    <location>
        <position position="123"/>
    </location>
</feature>
<sequence>MSRKKAGESTLVANGQHNVSTRPIFAWPKVDSDKTTDFVAEETPVALVYNGVSHAVMMASPWNLEAFAIGFSLSEGIVDRCDEIYAIDTQTVYNGIEISLTISRQRFEQLKARRRMLAGRTGCGICGTESLDQLVVDPPAVTRRAAVSHQAIFRATMALEAWQPVQQLTGAVHGAAWCVDDGTIIDVCEDIGRHNALDKLIGTLIPMDGFRESGFLLISSRASYEILQKSARANIEIVVAVSAPTSRAIDMAEKAGITLVGFSREHRHVVYAGHQRLIESNN</sequence>
<evidence type="ECO:0000256" key="3">
    <source>
        <dbReference type="HAMAP-Rule" id="MF_00187"/>
    </source>
</evidence>
<dbReference type="GO" id="GO:0006777">
    <property type="term" value="P:Mo-molybdopterin cofactor biosynthetic process"/>
    <property type="evidence" value="ECO:0007669"/>
    <property type="project" value="UniProtKB-UniRule"/>
</dbReference>
<gene>
    <name evidence="3" type="primary">fdhD</name>
    <name evidence="4" type="ORF">GP2143_04490</name>
</gene>
<evidence type="ECO:0000313" key="4">
    <source>
        <dbReference type="EMBL" id="EAW31678.1"/>
    </source>
</evidence>
<dbReference type="InterPro" id="IPR003786">
    <property type="entry name" value="FdhD"/>
</dbReference>
<evidence type="ECO:0000256" key="2">
    <source>
        <dbReference type="ARBA" id="ARBA00023150"/>
    </source>
</evidence>
<dbReference type="STRING" id="247633.GP2143_04490"/>
<protein>
    <recommendedName>
        <fullName evidence="3">Sulfur carrier protein FdhD</fullName>
    </recommendedName>
</protein>
<dbReference type="GO" id="GO:0005737">
    <property type="term" value="C:cytoplasm"/>
    <property type="evidence" value="ECO:0007669"/>
    <property type="project" value="UniProtKB-SubCell"/>
</dbReference>
<proteinExistence type="inferred from homology"/>
<comment type="similarity">
    <text evidence="3">Belongs to the FdhD family.</text>
</comment>
<dbReference type="PIRSF" id="PIRSF015626">
    <property type="entry name" value="FdhD"/>
    <property type="match status" value="1"/>
</dbReference>
<comment type="caution">
    <text evidence="4">The sequence shown here is derived from an EMBL/GenBank/DDBJ whole genome shotgun (WGS) entry which is preliminary data.</text>
</comment>
<keyword evidence="1 3" id="KW-0963">Cytoplasm</keyword>
<accession>A0YAU8</accession>
<comment type="subcellular location">
    <subcellularLocation>
        <location evidence="3">Cytoplasm</location>
    </subcellularLocation>
</comment>
<reference evidence="4 5" key="1">
    <citation type="journal article" date="2010" name="J. Bacteriol.">
        <title>Genome sequence of the oligotrophic marine Gammaproteobacterium HTCC2143, isolated from the Oregon Coast.</title>
        <authorList>
            <person name="Oh H.M."/>
            <person name="Kang I."/>
            <person name="Ferriera S."/>
            <person name="Giovannoni S.J."/>
            <person name="Cho J.C."/>
        </authorList>
    </citation>
    <scope>NUCLEOTIDE SEQUENCE [LARGE SCALE GENOMIC DNA]</scope>
    <source>
        <strain evidence="4 5">HTCC2143</strain>
    </source>
</reference>
<comment type="function">
    <text evidence="3">Required for formate dehydrogenase (FDH) activity. Acts as a sulfur carrier protein that transfers sulfur from IscS to the molybdenum cofactor prior to its insertion into FDH.</text>
</comment>